<evidence type="ECO:0000256" key="2">
    <source>
        <dbReference type="ARBA" id="ARBA00023125"/>
    </source>
</evidence>
<gene>
    <name evidence="5" type="ORF">ROR02_26730</name>
</gene>
<dbReference type="AlphaFoldDB" id="A0A512HAS5"/>
<keyword evidence="6" id="KW-1185">Reference proteome</keyword>
<keyword evidence="1" id="KW-0805">Transcription regulation</keyword>
<dbReference type="PRINTS" id="PR00598">
    <property type="entry name" value="HTHMARR"/>
</dbReference>
<evidence type="ECO:0000256" key="3">
    <source>
        <dbReference type="ARBA" id="ARBA00023163"/>
    </source>
</evidence>
<dbReference type="EMBL" id="BJZO01000087">
    <property type="protein sequence ID" value="GEO82542.1"/>
    <property type="molecule type" value="Genomic_DNA"/>
</dbReference>
<comment type="caution">
    <text evidence="5">The sequence shown here is derived from an EMBL/GenBank/DDBJ whole genome shotgun (WGS) entry which is preliminary data.</text>
</comment>
<feature type="domain" description="HTH marR-type" evidence="4">
    <location>
        <begin position="11"/>
        <end position="143"/>
    </location>
</feature>
<evidence type="ECO:0000313" key="5">
    <source>
        <dbReference type="EMBL" id="GEO82542.1"/>
    </source>
</evidence>
<dbReference type="SMART" id="SM00347">
    <property type="entry name" value="HTH_MARR"/>
    <property type="match status" value="1"/>
</dbReference>
<name>A0A512HAS5_9PROT</name>
<dbReference type="SUPFAM" id="SSF46785">
    <property type="entry name" value="Winged helix' DNA-binding domain"/>
    <property type="match status" value="1"/>
</dbReference>
<organism evidence="5 6">
    <name type="scientific">Pararhodospirillum oryzae</name>
    <dbReference type="NCBI Taxonomy" id="478448"/>
    <lineage>
        <taxon>Bacteria</taxon>
        <taxon>Pseudomonadati</taxon>
        <taxon>Pseudomonadota</taxon>
        <taxon>Alphaproteobacteria</taxon>
        <taxon>Rhodospirillales</taxon>
        <taxon>Rhodospirillaceae</taxon>
        <taxon>Pararhodospirillum</taxon>
    </lineage>
</organism>
<dbReference type="InterPro" id="IPR000835">
    <property type="entry name" value="HTH_MarR-typ"/>
</dbReference>
<dbReference type="Gene3D" id="1.10.10.10">
    <property type="entry name" value="Winged helix-like DNA-binding domain superfamily/Winged helix DNA-binding domain"/>
    <property type="match status" value="1"/>
</dbReference>
<dbReference type="PANTHER" id="PTHR33164">
    <property type="entry name" value="TRANSCRIPTIONAL REGULATOR, MARR FAMILY"/>
    <property type="match status" value="1"/>
</dbReference>
<dbReference type="GO" id="GO:0003677">
    <property type="term" value="F:DNA binding"/>
    <property type="evidence" value="ECO:0007669"/>
    <property type="project" value="UniProtKB-KW"/>
</dbReference>
<sequence length="170" mass="18815">MSLPVPAPAPRDEFLGTLSLAGRKVRTLFDALLRHQGLTLSRARLLLHLSRHQGVTQTELAGVLELEPPTVVRLLDALERQGLVERRPVPGDRRSKHVLLTEASRPSLEAVERLTVIMRHHLLSDISDEDLGVTARVLERLAQTIDRLSPEALLADPLLSPARPGEGRRP</sequence>
<dbReference type="InterPro" id="IPR023187">
    <property type="entry name" value="Tscrpt_reg_MarR-type_CS"/>
</dbReference>
<evidence type="ECO:0000256" key="1">
    <source>
        <dbReference type="ARBA" id="ARBA00023015"/>
    </source>
</evidence>
<dbReference type="GO" id="GO:0003700">
    <property type="term" value="F:DNA-binding transcription factor activity"/>
    <property type="evidence" value="ECO:0007669"/>
    <property type="project" value="InterPro"/>
</dbReference>
<proteinExistence type="predicted"/>
<dbReference type="PROSITE" id="PS50995">
    <property type="entry name" value="HTH_MARR_2"/>
    <property type="match status" value="1"/>
</dbReference>
<keyword evidence="2" id="KW-0238">DNA-binding</keyword>
<dbReference type="InterPro" id="IPR039422">
    <property type="entry name" value="MarR/SlyA-like"/>
</dbReference>
<dbReference type="RefSeq" id="WP_147164569.1">
    <property type="nucleotide sequence ID" value="NZ_BJZO01000087.1"/>
</dbReference>
<dbReference type="PANTHER" id="PTHR33164:SF64">
    <property type="entry name" value="TRANSCRIPTIONAL REGULATOR SLYA"/>
    <property type="match status" value="1"/>
</dbReference>
<dbReference type="OrthoDB" id="7427954at2"/>
<dbReference type="InterPro" id="IPR036390">
    <property type="entry name" value="WH_DNA-bd_sf"/>
</dbReference>
<dbReference type="Pfam" id="PF12802">
    <property type="entry name" value="MarR_2"/>
    <property type="match status" value="1"/>
</dbReference>
<evidence type="ECO:0000313" key="6">
    <source>
        <dbReference type="Proteomes" id="UP000321567"/>
    </source>
</evidence>
<dbReference type="PROSITE" id="PS01117">
    <property type="entry name" value="HTH_MARR_1"/>
    <property type="match status" value="1"/>
</dbReference>
<reference evidence="5 6" key="1">
    <citation type="submission" date="2019-07" db="EMBL/GenBank/DDBJ databases">
        <title>Whole genome shotgun sequence of Rhodospirillum oryzae NBRC 107573.</title>
        <authorList>
            <person name="Hosoyama A."/>
            <person name="Uohara A."/>
            <person name="Ohji S."/>
            <person name="Ichikawa N."/>
        </authorList>
    </citation>
    <scope>NUCLEOTIDE SEQUENCE [LARGE SCALE GENOMIC DNA]</scope>
    <source>
        <strain evidence="5 6">NBRC 107573</strain>
    </source>
</reference>
<evidence type="ECO:0000259" key="4">
    <source>
        <dbReference type="PROSITE" id="PS50995"/>
    </source>
</evidence>
<dbReference type="InterPro" id="IPR036388">
    <property type="entry name" value="WH-like_DNA-bd_sf"/>
</dbReference>
<dbReference type="Proteomes" id="UP000321567">
    <property type="component" value="Unassembled WGS sequence"/>
</dbReference>
<keyword evidence="3" id="KW-0804">Transcription</keyword>
<protein>
    <submittedName>
        <fullName evidence="5">MarR family transcriptional regulator</fullName>
    </submittedName>
</protein>
<accession>A0A512HAS5</accession>
<dbReference type="GO" id="GO:0006950">
    <property type="term" value="P:response to stress"/>
    <property type="evidence" value="ECO:0007669"/>
    <property type="project" value="TreeGrafter"/>
</dbReference>